<comment type="caution">
    <text evidence="2">The sequence shown here is derived from an EMBL/GenBank/DDBJ whole genome shotgun (WGS) entry which is preliminary data.</text>
</comment>
<dbReference type="AlphaFoldDB" id="A0A5C7IJC5"/>
<evidence type="ECO:0000313" key="2">
    <source>
        <dbReference type="EMBL" id="TXG69487.1"/>
    </source>
</evidence>
<keyword evidence="3" id="KW-1185">Reference proteome</keyword>
<dbReference type="Proteomes" id="UP000323000">
    <property type="component" value="Chromosome 2"/>
</dbReference>
<name>A0A5C7IJC5_9ROSI</name>
<accession>A0A5C7IJC5</accession>
<sequence length="108" mass="12186">MIFISKSHFLFSFSLNLFGFRPMIRKSYHKKGGGDTIRGETVMKSNAEEGPMKKSMVGSENDGNRSWVPDDRTGIYYPKGHEKVMEDVPVGAAKHTHGVNWFSNNFDA</sequence>
<dbReference type="OrthoDB" id="1932350at2759"/>
<dbReference type="EMBL" id="VAHF01000002">
    <property type="protein sequence ID" value="TXG69487.1"/>
    <property type="molecule type" value="Genomic_DNA"/>
</dbReference>
<proteinExistence type="predicted"/>
<gene>
    <name evidence="2" type="ORF">EZV62_004422</name>
</gene>
<feature type="region of interest" description="Disordered" evidence="1">
    <location>
        <begin position="29"/>
        <end position="69"/>
    </location>
</feature>
<protein>
    <submittedName>
        <fullName evidence="2">Uncharacterized protein</fullName>
    </submittedName>
</protein>
<evidence type="ECO:0000313" key="3">
    <source>
        <dbReference type="Proteomes" id="UP000323000"/>
    </source>
</evidence>
<dbReference type="PANTHER" id="PTHR35109">
    <property type="entry name" value="GLUTAMATE RACEMASE"/>
    <property type="match status" value="1"/>
</dbReference>
<dbReference type="PANTHER" id="PTHR35109:SF2">
    <property type="entry name" value="LATE EMBRYOGENESIS ABUNDANT PROTEIN"/>
    <property type="match status" value="1"/>
</dbReference>
<evidence type="ECO:0000256" key="1">
    <source>
        <dbReference type="SAM" id="MobiDB-lite"/>
    </source>
</evidence>
<reference evidence="3" key="1">
    <citation type="journal article" date="2019" name="Gigascience">
        <title>De novo genome assembly of the endangered Acer yangbiense, a plant species with extremely small populations endemic to Yunnan Province, China.</title>
        <authorList>
            <person name="Yang J."/>
            <person name="Wariss H.M."/>
            <person name="Tao L."/>
            <person name="Zhang R."/>
            <person name="Yun Q."/>
            <person name="Hollingsworth P."/>
            <person name="Dao Z."/>
            <person name="Luo G."/>
            <person name="Guo H."/>
            <person name="Ma Y."/>
            <person name="Sun W."/>
        </authorList>
    </citation>
    <scope>NUCLEOTIDE SEQUENCE [LARGE SCALE GENOMIC DNA]</scope>
    <source>
        <strain evidence="3">cv. Malutang</strain>
    </source>
</reference>
<organism evidence="2 3">
    <name type="scientific">Acer yangbiense</name>
    <dbReference type="NCBI Taxonomy" id="1000413"/>
    <lineage>
        <taxon>Eukaryota</taxon>
        <taxon>Viridiplantae</taxon>
        <taxon>Streptophyta</taxon>
        <taxon>Embryophyta</taxon>
        <taxon>Tracheophyta</taxon>
        <taxon>Spermatophyta</taxon>
        <taxon>Magnoliopsida</taxon>
        <taxon>eudicotyledons</taxon>
        <taxon>Gunneridae</taxon>
        <taxon>Pentapetalae</taxon>
        <taxon>rosids</taxon>
        <taxon>malvids</taxon>
        <taxon>Sapindales</taxon>
        <taxon>Sapindaceae</taxon>
        <taxon>Hippocastanoideae</taxon>
        <taxon>Acereae</taxon>
        <taxon>Acer</taxon>
    </lineage>
</organism>